<keyword evidence="2" id="KW-0472">Membrane</keyword>
<feature type="transmembrane region" description="Helical" evidence="2">
    <location>
        <begin position="442"/>
        <end position="461"/>
    </location>
</feature>
<feature type="region of interest" description="Disordered" evidence="1">
    <location>
        <begin position="315"/>
        <end position="362"/>
    </location>
</feature>
<feature type="compositionally biased region" description="Polar residues" evidence="1">
    <location>
        <begin position="534"/>
        <end position="550"/>
    </location>
</feature>
<dbReference type="InterPro" id="IPR057840">
    <property type="entry name" value="FimV_N"/>
</dbReference>
<dbReference type="RefSeq" id="WP_133730689.1">
    <property type="nucleotide sequence ID" value="NZ_CP140255.1"/>
</dbReference>
<dbReference type="EMBL" id="CP140255">
    <property type="protein sequence ID" value="WQH14677.1"/>
    <property type="molecule type" value="Genomic_DNA"/>
</dbReference>
<feature type="compositionally biased region" description="Polar residues" evidence="1">
    <location>
        <begin position="640"/>
        <end position="652"/>
    </location>
</feature>
<feature type="compositionally biased region" description="Low complexity" evidence="1">
    <location>
        <begin position="480"/>
        <end position="495"/>
    </location>
</feature>
<keyword evidence="2" id="KW-1133">Transmembrane helix</keyword>
<keyword evidence="5" id="KW-1185">Reference proteome</keyword>
<organism evidence="4 5">
    <name type="scientific">Vreelandella neptunia</name>
    <dbReference type="NCBI Taxonomy" id="115551"/>
    <lineage>
        <taxon>Bacteria</taxon>
        <taxon>Pseudomonadati</taxon>
        <taxon>Pseudomonadota</taxon>
        <taxon>Gammaproteobacteria</taxon>
        <taxon>Oceanospirillales</taxon>
        <taxon>Halomonadaceae</taxon>
        <taxon>Vreelandella</taxon>
    </lineage>
</organism>
<feature type="region of interest" description="Disordered" evidence="1">
    <location>
        <begin position="471"/>
        <end position="550"/>
    </location>
</feature>
<feature type="compositionally biased region" description="Acidic residues" evidence="1">
    <location>
        <begin position="353"/>
        <end position="362"/>
    </location>
</feature>
<evidence type="ECO:0000313" key="5">
    <source>
        <dbReference type="Proteomes" id="UP001324794"/>
    </source>
</evidence>
<feature type="region of interest" description="Disordered" evidence="1">
    <location>
        <begin position="135"/>
        <end position="163"/>
    </location>
</feature>
<evidence type="ECO:0000256" key="2">
    <source>
        <dbReference type="SAM" id="Phobius"/>
    </source>
</evidence>
<gene>
    <name evidence="4" type="ORF">SR894_09090</name>
</gene>
<dbReference type="InterPro" id="IPR020012">
    <property type="entry name" value="LysM_FimV"/>
</dbReference>
<feature type="region of interest" description="Disordered" evidence="1">
    <location>
        <begin position="570"/>
        <end position="755"/>
    </location>
</feature>
<dbReference type="Proteomes" id="UP001324794">
    <property type="component" value="Chromosome"/>
</dbReference>
<evidence type="ECO:0000313" key="4">
    <source>
        <dbReference type="EMBL" id="WQH14677.1"/>
    </source>
</evidence>
<keyword evidence="2" id="KW-0812">Transmembrane</keyword>
<accession>A0ABZ0YTW6</accession>
<reference evidence="4 5" key="1">
    <citation type="submission" date="2023-11" db="EMBL/GenBank/DDBJ databases">
        <title>MicrobeMod: A computational toolkit for identifying prokaryotic methylation and restriction-modification with nanopore sequencing.</title>
        <authorList>
            <person name="Crits-Christoph A."/>
            <person name="Kang S.C."/>
            <person name="Lee H."/>
            <person name="Ostrov N."/>
        </authorList>
    </citation>
    <scope>NUCLEOTIDE SEQUENCE [LARGE SCALE GENOMIC DNA]</scope>
    <source>
        <strain evidence="4 5">ATCC BAA-805</strain>
    </source>
</reference>
<feature type="compositionally biased region" description="Low complexity" evidence="1">
    <location>
        <begin position="658"/>
        <end position="671"/>
    </location>
</feature>
<name>A0ABZ0YTW6_9GAMM</name>
<proteinExistence type="predicted"/>
<evidence type="ECO:0000259" key="3">
    <source>
        <dbReference type="Pfam" id="PF25800"/>
    </source>
</evidence>
<dbReference type="NCBIfam" id="TIGR03505">
    <property type="entry name" value="FimV_core"/>
    <property type="match status" value="1"/>
</dbReference>
<sequence length="755" mass="81153">MKKTLTWITWLSLSAVSPLALAIGLGQASVSSYLNAPLDASMPLLESNQYALKDIQISVAEPSEFASVGLEWSPLVANVRAQVSEQQGQRQVVLSSQQSMEEPWLELLLTIDYPGGQHTREVTLLFDPQGYSETAAQGGTLDSAQNNTQENGLNTSQASNQGQIDASNALPVSTLSDSLTTEQSIGSEVAGSSSQTSAYVGSGDTLWGVAERIKPADASVQQMMVALLEANPNVFPSGNVHDMRAGRTLQVPDSQRVLARSRVDAASTIQAMNEAWRSRRNGSLQEVPLPPAERNVETLSISDLAIATAQAVQSNSMGTPDAGLAAAASEPVESEGSAPEMSEEEASRAEVPEGAEERDEQVEALTPVELTEQLRLSQATLQQVLDERELMRAEINALDSEVGSLNQALSESLAAQQQAQTQLAASNAQKADQDLISLIARYQWPLAAVAIVLLIGLLLLLRKRREESWEPISTLQESVPTPTASSSADNSTASPVQPTTPRRDSNQSQTTPFNVGTTDIPLAASETEKVDESQAASTEEGTSAENASPLFSHQQEPVFSTKEWFVNAEPEVPPQEAPFHYEKSQAAGLAEQGRQRRYEPYGGGAGSAEHTSLAPPPSARPLRAMLAAFSTESPEEVQMDSVQQTEPRTATDVTEGGAASKQESAETSASEEVSEPGHRFIDYQPPRLTTPFDKAEQSRLETPMQPTVEFPTESSAPSEASVRQPRRPIEEEWDIEEVAFKPRGLDNSDPSKSSK</sequence>
<evidence type="ECO:0000256" key="1">
    <source>
        <dbReference type="SAM" id="MobiDB-lite"/>
    </source>
</evidence>
<dbReference type="Pfam" id="PF25800">
    <property type="entry name" value="FimV_N"/>
    <property type="match status" value="1"/>
</dbReference>
<protein>
    <submittedName>
        <fullName evidence="4">FimV/HubP family polar landmark protein</fullName>
    </submittedName>
</protein>
<feature type="domain" description="FimV N-terminal" evidence="3">
    <location>
        <begin position="24"/>
        <end position="129"/>
    </location>
</feature>
<feature type="compositionally biased region" description="Polar residues" evidence="1">
    <location>
        <begin position="496"/>
        <end position="517"/>
    </location>
</feature>